<dbReference type="AlphaFoldDB" id="A0AAU8LWV3"/>
<sequence length="115" mass="13145">MGFYTVKTTETFEKNIKRLSKKYRRIKKDVLPILNRLASGEFTGDSISGCNNILYKTRIASSDQKKGKRGGFRLIYSVKNDSEDNEIILHTIYAKSSKSDISTGEMKNIMKELEL</sequence>
<dbReference type="EMBL" id="CP159373">
    <property type="protein sequence ID" value="XCN73320.1"/>
    <property type="molecule type" value="Genomic_DNA"/>
</dbReference>
<protein>
    <submittedName>
        <fullName evidence="1">Type II toxin-antitoxin system RelE/ParE family toxin</fullName>
    </submittedName>
</protein>
<organism evidence="1">
    <name type="scientific">Candidatus Electrothrix aestuarii</name>
    <dbReference type="NCBI Taxonomy" id="3062594"/>
    <lineage>
        <taxon>Bacteria</taxon>
        <taxon>Pseudomonadati</taxon>
        <taxon>Thermodesulfobacteriota</taxon>
        <taxon>Desulfobulbia</taxon>
        <taxon>Desulfobulbales</taxon>
        <taxon>Desulfobulbaceae</taxon>
        <taxon>Candidatus Electrothrix</taxon>
    </lineage>
</organism>
<proteinExistence type="predicted"/>
<gene>
    <name evidence="1" type="ORF">Q3M24_00760</name>
</gene>
<name>A0AAU8LWV3_9BACT</name>
<accession>A0AAU8LWV3</accession>
<evidence type="ECO:0000313" key="1">
    <source>
        <dbReference type="EMBL" id="XCN73320.1"/>
    </source>
</evidence>
<reference evidence="1" key="1">
    <citation type="journal article" date="2024" name="Syst. Appl. Microbiol.">
        <title>First single-strain enrichments of Electrothrix cable bacteria, description of E. aestuarii sp. nov. and E. rattekaaiensis sp. nov., and proposal of a cable bacteria taxonomy following the rules of the SeqCode.</title>
        <authorList>
            <person name="Plum-Jensen L.E."/>
            <person name="Schramm A."/>
            <person name="Marshall I.P.G."/>
        </authorList>
    </citation>
    <scope>NUCLEOTIDE SEQUENCE</scope>
    <source>
        <strain evidence="1">Rat1</strain>
    </source>
</reference>
<reference evidence="1" key="2">
    <citation type="submission" date="2024-06" db="EMBL/GenBank/DDBJ databases">
        <authorList>
            <person name="Plum-Jensen L.E."/>
            <person name="Schramm A."/>
            <person name="Marshall I.P.G."/>
        </authorList>
    </citation>
    <scope>NUCLEOTIDE SEQUENCE</scope>
    <source>
        <strain evidence="1">Rat1</strain>
    </source>
</reference>
<dbReference type="KEGG" id="eaj:Q3M24_00760"/>